<reference evidence="2 3" key="1">
    <citation type="submission" date="2024-02" db="EMBL/GenBank/DDBJ databases">
        <authorList>
            <person name="Chen Y."/>
            <person name="Shah S."/>
            <person name="Dougan E. K."/>
            <person name="Thang M."/>
            <person name="Chan C."/>
        </authorList>
    </citation>
    <scope>NUCLEOTIDE SEQUENCE [LARGE SCALE GENOMIC DNA]</scope>
</reference>
<organism evidence="2 3">
    <name type="scientific">Durusdinium trenchii</name>
    <dbReference type="NCBI Taxonomy" id="1381693"/>
    <lineage>
        <taxon>Eukaryota</taxon>
        <taxon>Sar</taxon>
        <taxon>Alveolata</taxon>
        <taxon>Dinophyceae</taxon>
        <taxon>Suessiales</taxon>
        <taxon>Symbiodiniaceae</taxon>
        <taxon>Durusdinium</taxon>
    </lineage>
</organism>
<feature type="compositionally biased region" description="Low complexity" evidence="1">
    <location>
        <begin position="963"/>
        <end position="982"/>
    </location>
</feature>
<evidence type="ECO:0000256" key="1">
    <source>
        <dbReference type="SAM" id="MobiDB-lite"/>
    </source>
</evidence>
<protein>
    <submittedName>
        <fullName evidence="2">FO synthase subunit 1</fullName>
    </submittedName>
</protein>
<keyword evidence="3" id="KW-1185">Reference proteome</keyword>
<name>A0ABP0QTS6_9DINO</name>
<feature type="region of interest" description="Disordered" evidence="1">
    <location>
        <begin position="962"/>
        <end position="990"/>
    </location>
</feature>
<dbReference type="Proteomes" id="UP001642464">
    <property type="component" value="Unassembled WGS sequence"/>
</dbReference>
<proteinExistence type="predicted"/>
<comment type="caution">
    <text evidence="2">The sequence shown here is derived from an EMBL/GenBank/DDBJ whole genome shotgun (WGS) entry which is preliminary data.</text>
</comment>
<dbReference type="EMBL" id="CAXAMM010040141">
    <property type="protein sequence ID" value="CAK9091369.1"/>
    <property type="molecule type" value="Genomic_DNA"/>
</dbReference>
<feature type="non-terminal residue" evidence="2">
    <location>
        <position position="1065"/>
    </location>
</feature>
<accession>A0ABP0QTS6</accession>
<gene>
    <name evidence="2" type="ORF">SCF082_LOCUS43049</name>
</gene>
<dbReference type="PANTHER" id="PTHR33153">
    <property type="entry name" value="MYND-TYPE DOMAIN-CONTAINING PROTEIN"/>
    <property type="match status" value="1"/>
</dbReference>
<evidence type="ECO:0000313" key="2">
    <source>
        <dbReference type="EMBL" id="CAK9091369.1"/>
    </source>
</evidence>
<dbReference type="PANTHER" id="PTHR33153:SF3">
    <property type="entry name" value="TRAFFICKING PROTEIN PARTICLE COMPLEX SUBUNIT 11 DOMAIN-CONTAINING PROTEIN"/>
    <property type="match status" value="1"/>
</dbReference>
<evidence type="ECO:0000313" key="3">
    <source>
        <dbReference type="Proteomes" id="UP001642464"/>
    </source>
</evidence>
<sequence length="1065" mass="118305">MLDIYELMKASEPGVQPVGFATFWRTWRSEFSHLKFRPMSSHSCCSICLKHKLLMKEMSHHVRARIAQRELYARHLQNQYLDRVAYWNLRSSARLRTTDLVMMIDSCDQAKFCYPRGPHYRSKELCTMNRPRSHITAILCHGRFILFAVSKHNFPKNSSTMTELLAHALTLAQRDGVVATATLRCLRTGHSHEDLDQIFGQLCSDFDPRDEYWHLPAEPGDVILRTKRHMASEEWLSRGKDTRRDSVAYVAKAKTSITLKAAATAWANGVPWAEALDIAGKAMANVAAKVKPEWYVEEDMIALLPGPGMGMMDAPVPAITVAQRLGFPAIFIPVEKFEAFYEGLPCKEVLRVDLDLMFQLLKVPRTSIGLLWYQLEGYVEPEDGEVLLQLILTEGFRTDANIPGVEKIAMMRPDSAFLDAPVVTLPPLNPEGSVLSGVPGLSKEEWSDATKIQKAFQIGDKEAKAVSNLQQRVSKPLLLELRESVRQRGMRAWMGHDVVAKDLFNTGFTSGQGPFEAWRDALTNAGDDKLVKLFLARLRDDWDKLVPAMRKQWSFRDASPIHSICGGFLAVMNELRRKVSASDLHESEPKLYEMFKTGYLDPELENMLNTTVPPPSLSDLSFTRGVVAAVDQRLQLDLETKQREVADKLASATLEQITLKVDTDIELLKHRIPTKEMEAAEAAKDQRYLKERQLKPGFGLTLVFAASLSMSPTSMGIVMLPVLHAATSSTALVKHTRAITDFLMKASLDVTQQITISYDKQGSMANDKRKSFQSAMLVTSTSGQESNPWTSSKVFKSGLVGPIPLIKIADMKGIPAHHQLLKECMAGIDFNPDDLVVVFDVLPNKHAELCRAVAQKLLKDSDATVTPGMRYFGLLRDHKDAVAEVERTVYEHWDASPDSPAKQRPEEAKADPILNILTWSGNSCGFPDALLQKFKEGSAHHSAVLALSEKVKNAFPSHFASTTSASGGAGRVVASGGRATGRPDFSIEGGKKPLDLEREVRFDSVAMDALSFPKLASCDGLKGKPAVFITKSFDVFLGNATTEEIVVTGEIFGFNRGAFEDKLVT</sequence>